<dbReference type="EMBL" id="MU826382">
    <property type="protein sequence ID" value="KAJ7377202.1"/>
    <property type="molecule type" value="Genomic_DNA"/>
</dbReference>
<dbReference type="Proteomes" id="UP001163046">
    <property type="component" value="Unassembled WGS sequence"/>
</dbReference>
<evidence type="ECO:0000313" key="1">
    <source>
        <dbReference type="EMBL" id="KAJ7377202.1"/>
    </source>
</evidence>
<organism evidence="1 2">
    <name type="scientific">Desmophyllum pertusum</name>
    <dbReference type="NCBI Taxonomy" id="174260"/>
    <lineage>
        <taxon>Eukaryota</taxon>
        <taxon>Metazoa</taxon>
        <taxon>Cnidaria</taxon>
        <taxon>Anthozoa</taxon>
        <taxon>Hexacorallia</taxon>
        <taxon>Scleractinia</taxon>
        <taxon>Caryophylliina</taxon>
        <taxon>Caryophylliidae</taxon>
        <taxon>Desmophyllum</taxon>
    </lineage>
</organism>
<reference evidence="1" key="1">
    <citation type="submission" date="2023-01" db="EMBL/GenBank/DDBJ databases">
        <title>Genome assembly of the deep-sea coral Lophelia pertusa.</title>
        <authorList>
            <person name="Herrera S."/>
            <person name="Cordes E."/>
        </authorList>
    </citation>
    <scope>NUCLEOTIDE SEQUENCE</scope>
    <source>
        <strain evidence="1">USNM1676648</strain>
        <tissue evidence="1">Polyp</tissue>
    </source>
</reference>
<sequence>MLSEELADLTVLYEWEVVQDKPECISIVRPEKWEFNNQRVITELVLQKKLLMKHLAERPSTEMVLGSSTGKRSKERRLLGWEKPWTWLSNMESTGWLVLTLGRAMI</sequence>
<accession>A0A9X0CV56</accession>
<evidence type="ECO:0000313" key="2">
    <source>
        <dbReference type="Proteomes" id="UP001163046"/>
    </source>
</evidence>
<dbReference type="OrthoDB" id="6013562at2759"/>
<dbReference type="AlphaFoldDB" id="A0A9X0CV56"/>
<protein>
    <submittedName>
        <fullName evidence="1">Uncharacterized protein</fullName>
    </submittedName>
</protein>
<name>A0A9X0CV56_9CNID</name>
<gene>
    <name evidence="1" type="ORF">OS493_030402</name>
</gene>
<comment type="caution">
    <text evidence="1">The sequence shown here is derived from an EMBL/GenBank/DDBJ whole genome shotgun (WGS) entry which is preliminary data.</text>
</comment>
<keyword evidence="2" id="KW-1185">Reference proteome</keyword>
<proteinExistence type="predicted"/>